<evidence type="ECO:0000256" key="4">
    <source>
        <dbReference type="SAM" id="MobiDB-lite"/>
    </source>
</evidence>
<dbReference type="STRING" id="1664694.A0A0N1NVH0"/>
<keyword evidence="7" id="KW-1185">Reference proteome</keyword>
<feature type="compositionally biased region" description="Pro residues" evidence="4">
    <location>
        <begin position="155"/>
        <end position="168"/>
    </location>
</feature>
<evidence type="ECO:0000256" key="1">
    <source>
        <dbReference type="ARBA" id="ARBA00023015"/>
    </source>
</evidence>
<dbReference type="Gene3D" id="1.10.150.60">
    <property type="entry name" value="ARID DNA-binding domain"/>
    <property type="match status" value="1"/>
</dbReference>
<feature type="compositionally biased region" description="Polar residues" evidence="4">
    <location>
        <begin position="135"/>
        <end position="151"/>
    </location>
</feature>
<name>A0A0N1NVH0_9EURO</name>
<feature type="compositionally biased region" description="Polar residues" evidence="4">
    <location>
        <begin position="403"/>
        <end position="464"/>
    </location>
</feature>
<feature type="region of interest" description="Disordered" evidence="4">
    <location>
        <begin position="39"/>
        <end position="188"/>
    </location>
</feature>
<keyword evidence="2" id="KW-0804">Transcription</keyword>
<dbReference type="PANTHER" id="PTHR13964">
    <property type="entry name" value="RBP-RELATED"/>
    <property type="match status" value="1"/>
</dbReference>
<evidence type="ECO:0000259" key="5">
    <source>
        <dbReference type="PROSITE" id="PS51011"/>
    </source>
</evidence>
<dbReference type="GO" id="GO:0000976">
    <property type="term" value="F:transcription cis-regulatory region binding"/>
    <property type="evidence" value="ECO:0007669"/>
    <property type="project" value="TreeGrafter"/>
</dbReference>
<dbReference type="VEuPathDB" id="FungiDB:AB675_11218"/>
<dbReference type="InterPro" id="IPR001606">
    <property type="entry name" value="ARID_dom"/>
</dbReference>
<dbReference type="Pfam" id="PF01388">
    <property type="entry name" value="ARID"/>
    <property type="match status" value="1"/>
</dbReference>
<dbReference type="GeneID" id="28731925"/>
<evidence type="ECO:0000256" key="2">
    <source>
        <dbReference type="ARBA" id="ARBA00023163"/>
    </source>
</evidence>
<dbReference type="SMART" id="SM00501">
    <property type="entry name" value="BRIGHT"/>
    <property type="match status" value="1"/>
</dbReference>
<organism evidence="6 7">
    <name type="scientific">Cyphellophora attinorum</name>
    <dbReference type="NCBI Taxonomy" id="1664694"/>
    <lineage>
        <taxon>Eukaryota</taxon>
        <taxon>Fungi</taxon>
        <taxon>Dikarya</taxon>
        <taxon>Ascomycota</taxon>
        <taxon>Pezizomycotina</taxon>
        <taxon>Eurotiomycetes</taxon>
        <taxon>Chaetothyriomycetidae</taxon>
        <taxon>Chaetothyriales</taxon>
        <taxon>Cyphellophoraceae</taxon>
        <taxon>Cyphellophora</taxon>
    </lineage>
</organism>
<dbReference type="InterPro" id="IPR051232">
    <property type="entry name" value="ARID/SWI1_ChromRemod"/>
</dbReference>
<dbReference type="PANTHER" id="PTHR13964:SF27">
    <property type="entry name" value="HAT-TRICK, ISOFORM D"/>
    <property type="match status" value="1"/>
</dbReference>
<keyword evidence="3" id="KW-0539">Nucleus</keyword>
<proteinExistence type="predicted"/>
<gene>
    <name evidence="6" type="ORF">AB675_11218</name>
</gene>
<protein>
    <submittedName>
        <fullName evidence="6">SWI/SNF chromatin-remodeling complex subunit sol1</fullName>
    </submittedName>
</protein>
<dbReference type="SUPFAM" id="SSF46774">
    <property type="entry name" value="ARID-like"/>
    <property type="match status" value="1"/>
</dbReference>
<dbReference type="AlphaFoldDB" id="A0A0N1NVH0"/>
<feature type="region of interest" description="Disordered" evidence="4">
    <location>
        <begin position="1"/>
        <end position="23"/>
    </location>
</feature>
<dbReference type="PROSITE" id="PS51011">
    <property type="entry name" value="ARID"/>
    <property type="match status" value="1"/>
</dbReference>
<feature type="domain" description="ARID" evidence="5">
    <location>
        <begin position="277"/>
        <end position="371"/>
    </location>
</feature>
<dbReference type="EMBL" id="LFJN01000065">
    <property type="protein sequence ID" value="KPI34340.1"/>
    <property type="molecule type" value="Genomic_DNA"/>
</dbReference>
<keyword evidence="1" id="KW-0805">Transcription regulation</keyword>
<dbReference type="InterPro" id="IPR036431">
    <property type="entry name" value="ARID_dom_sf"/>
</dbReference>
<dbReference type="Proteomes" id="UP000038010">
    <property type="component" value="Unassembled WGS sequence"/>
</dbReference>
<evidence type="ECO:0000313" key="7">
    <source>
        <dbReference type="Proteomes" id="UP000038010"/>
    </source>
</evidence>
<dbReference type="GO" id="GO:0006357">
    <property type="term" value="P:regulation of transcription by RNA polymerase II"/>
    <property type="evidence" value="ECO:0007669"/>
    <property type="project" value="TreeGrafter"/>
</dbReference>
<comment type="caution">
    <text evidence="6">The sequence shown here is derived from an EMBL/GenBank/DDBJ whole genome shotgun (WGS) entry which is preliminary data.</text>
</comment>
<evidence type="ECO:0000256" key="3">
    <source>
        <dbReference type="ARBA" id="ARBA00023242"/>
    </source>
</evidence>
<accession>A0A0N1NVH0</accession>
<feature type="region of interest" description="Disordered" evidence="4">
    <location>
        <begin position="866"/>
        <end position="893"/>
    </location>
</feature>
<sequence>MNQWFDSPANPNGHAGIGTYPDASMSFVQPAQTINPAQFQNPAYLNGDGRTASPGFHNPGYQTNPIIPSKRAREESISASPRQAPGGLPGSRSQTPGQGLYPGYNQANGGGSIPNAPTPFQHLQTSNNPSPSPTIPQMNFNQGGPAQRSTVSPSPFSPQQPGPHPSPGPSDHASRGGTPHDNAQNFMQNPAFGAGFAQQQLNPGMANGMNPMMMNAQMMAQQNMSMNPAQRNYHMQLQAQARQLSQARQQQGMQAMASQQVPDAMAQMQQGMVQQKPKNPEEFTRNLQAYMAARGRSVNLTPTICGRPIMLVQLYAAVVKNGGSQRIAKLGQWMVVAAQLGFPPQQQQQAAQELHNYWISNFLNLYENAWQMQQQKQRMAQAQMQGQAGAQMSPTRDQHAVQDPSQPGHQRQQSDMMNPKLANQLQNGFMPSTPQVQATPQHRSSLSRQFDPSQVPNASPQRAQQGEVAVKAEPEGNMPPKKPIVDPFVPEVLPASKYHGPINIEEISTLGQGISDLKPTAPAFRELGVIDIHALTMAIKSGMHAETRVALDTLVTLSTEPQLQLSLTECDDLMDTLVDCAQDQVDFLSEHSPEVSDEMSLIPYEDLVRGCRADIEQLQDVPEFGTVEYDLDRAADRLICITTLIRNFSFSEANFIVLGQPEILKMISTVIRFLGTRENILRNSRNTLDFMKDVVIYLSNLSTSVNIPGKEEALCLLHFLLAFAPCPAPIVASTGRVCFTSYNPNIHKYMPSAIDSLAKLLARDEPNRTYYKAIFAADAGSSPPYELLTRTFGLAIAAVPGSARDTRALIEARKPFLLQGMLAAEIVAGLAPTSENPLARSWLESEDGFAINLLRLVMSLSADKSTQMASNHLHHPPPQMPHGRHQRPPEPDANAYGAITARAVAVLKALVQKSRTFDPEGGAVAVPAGVMPRKEKMLGAMVEKDIDQGILRLLCVYAGLED</sequence>
<feature type="compositionally biased region" description="Low complexity" evidence="4">
    <location>
        <begin position="377"/>
        <end position="392"/>
    </location>
</feature>
<dbReference type="RefSeq" id="XP_017994303.1">
    <property type="nucleotide sequence ID" value="XM_018140045.1"/>
</dbReference>
<reference evidence="6 7" key="1">
    <citation type="submission" date="2015-06" db="EMBL/GenBank/DDBJ databases">
        <title>Draft genome of the ant-associated black yeast Phialophora attae CBS 131958.</title>
        <authorList>
            <person name="Moreno L.F."/>
            <person name="Stielow B.J."/>
            <person name="de Hoog S."/>
            <person name="Vicente V.A."/>
            <person name="Weiss V.A."/>
            <person name="de Vries M."/>
            <person name="Cruz L.M."/>
            <person name="Souza E.M."/>
        </authorList>
    </citation>
    <scope>NUCLEOTIDE SEQUENCE [LARGE SCALE GENOMIC DNA]</scope>
    <source>
        <strain evidence="6 7">CBS 131958</strain>
    </source>
</reference>
<dbReference type="OrthoDB" id="1938591at2759"/>
<dbReference type="SMART" id="SM01014">
    <property type="entry name" value="ARID"/>
    <property type="match status" value="1"/>
</dbReference>
<feature type="region of interest" description="Disordered" evidence="4">
    <location>
        <begin position="377"/>
        <end position="483"/>
    </location>
</feature>
<evidence type="ECO:0000313" key="6">
    <source>
        <dbReference type="EMBL" id="KPI34340.1"/>
    </source>
</evidence>
<dbReference type="GO" id="GO:0016514">
    <property type="term" value="C:SWI/SNF complex"/>
    <property type="evidence" value="ECO:0007669"/>
    <property type="project" value="TreeGrafter"/>
</dbReference>